<sequence>MTRSVLIIGAGELGLALIDSFTTHPSKSSVSVLLRPSSKTDLSSYPVKIVHGDISLQSSDFSYLLKGFDIVILATGFSAGPGTQLRVAQAVLEAKVPHYIPWQYGVDYDVIGRGSSQPLFDEQLDVRDLLRSQEDANGKTSWTIISTGMFTDTLFGPALGIVDLKNGVVHALEKWDNRLTVTSSEDIGYLTARIALNQEDIPQGVIFIAGDTVNFADIAKEVERAGWKINRKVISIEDLERRLKLDPDDLGAKYGLIWARNKGVSWPVEDSWNGKNGMKTETIKEWIEKHLPKP</sequence>
<organism evidence="4 5">
    <name type="scientific">Kwoniella shivajii</name>
    <dbReference type="NCBI Taxonomy" id="564305"/>
    <lineage>
        <taxon>Eukaryota</taxon>
        <taxon>Fungi</taxon>
        <taxon>Dikarya</taxon>
        <taxon>Basidiomycota</taxon>
        <taxon>Agaricomycotina</taxon>
        <taxon>Tremellomycetes</taxon>
        <taxon>Tremellales</taxon>
        <taxon>Cryptococcaceae</taxon>
        <taxon>Kwoniella</taxon>
    </lineage>
</organism>
<dbReference type="PANTHER" id="PTHR47706">
    <property type="entry name" value="NMRA-LIKE FAMILY PROTEIN"/>
    <property type="match status" value="1"/>
</dbReference>
<dbReference type="PANTHER" id="PTHR47706:SF6">
    <property type="entry name" value="NMRA-LIKE FAMILY PROTEIN (AFU_ORTHOLOGUE AFUA_6G00280)"/>
    <property type="match status" value="1"/>
</dbReference>
<dbReference type="Gene3D" id="3.40.50.720">
    <property type="entry name" value="NAD(P)-binding Rossmann-like Domain"/>
    <property type="match status" value="1"/>
</dbReference>
<feature type="domain" description="NmrA-like" evidence="3">
    <location>
        <begin position="2"/>
        <end position="240"/>
    </location>
</feature>
<accession>A0ABZ1D8L5</accession>
<keyword evidence="5" id="KW-1185">Reference proteome</keyword>
<dbReference type="SUPFAM" id="SSF51735">
    <property type="entry name" value="NAD(P)-binding Rossmann-fold domains"/>
    <property type="match status" value="1"/>
</dbReference>
<evidence type="ECO:0000256" key="2">
    <source>
        <dbReference type="ARBA" id="ARBA00023002"/>
    </source>
</evidence>
<keyword evidence="1" id="KW-0521">NADP</keyword>
<dbReference type="CDD" id="cd05259">
    <property type="entry name" value="PCBER_SDR_a"/>
    <property type="match status" value="1"/>
</dbReference>
<dbReference type="InterPro" id="IPR051609">
    <property type="entry name" value="NmrA/Isoflavone_reductase-like"/>
</dbReference>
<name>A0ABZ1D8L5_9TREE</name>
<evidence type="ECO:0000259" key="3">
    <source>
        <dbReference type="Pfam" id="PF05368"/>
    </source>
</evidence>
<dbReference type="InterPro" id="IPR045312">
    <property type="entry name" value="PCBER-like"/>
</dbReference>
<dbReference type="EMBL" id="CP141890">
    <property type="protein sequence ID" value="WRT70420.1"/>
    <property type="molecule type" value="Genomic_DNA"/>
</dbReference>
<evidence type="ECO:0000313" key="4">
    <source>
        <dbReference type="EMBL" id="WRT70420.1"/>
    </source>
</evidence>
<reference evidence="4 5" key="1">
    <citation type="submission" date="2024-01" db="EMBL/GenBank/DDBJ databases">
        <title>Comparative genomics of Cryptococcus and Kwoniella reveals pathogenesis evolution and contrasting modes of karyotype evolution via chromosome fusion or intercentromeric recombination.</title>
        <authorList>
            <person name="Coelho M.A."/>
            <person name="David-Palma M."/>
            <person name="Shea T."/>
            <person name="Bowers K."/>
            <person name="McGinley-Smith S."/>
            <person name="Mohammad A.W."/>
            <person name="Gnirke A."/>
            <person name="Yurkov A.M."/>
            <person name="Nowrousian M."/>
            <person name="Sun S."/>
            <person name="Cuomo C.A."/>
            <person name="Heitman J."/>
        </authorList>
    </citation>
    <scope>NUCLEOTIDE SEQUENCE [LARGE SCALE GENOMIC DNA]</scope>
    <source>
        <strain evidence="4">CBS 11374</strain>
    </source>
</reference>
<dbReference type="RefSeq" id="XP_062795159.1">
    <property type="nucleotide sequence ID" value="XM_062939108.1"/>
</dbReference>
<dbReference type="GeneID" id="87959548"/>
<evidence type="ECO:0000256" key="1">
    <source>
        <dbReference type="ARBA" id="ARBA00022857"/>
    </source>
</evidence>
<evidence type="ECO:0000313" key="5">
    <source>
        <dbReference type="Proteomes" id="UP001329825"/>
    </source>
</evidence>
<proteinExistence type="predicted"/>
<keyword evidence="2" id="KW-0560">Oxidoreductase</keyword>
<dbReference type="InterPro" id="IPR008030">
    <property type="entry name" value="NmrA-like"/>
</dbReference>
<dbReference type="Proteomes" id="UP001329825">
    <property type="component" value="Chromosome 10"/>
</dbReference>
<gene>
    <name evidence="4" type="ORF">IL334_007418</name>
</gene>
<dbReference type="InterPro" id="IPR036291">
    <property type="entry name" value="NAD(P)-bd_dom_sf"/>
</dbReference>
<protein>
    <recommendedName>
        <fullName evidence="3">NmrA-like domain-containing protein</fullName>
    </recommendedName>
</protein>
<dbReference type="Pfam" id="PF05368">
    <property type="entry name" value="NmrA"/>
    <property type="match status" value="1"/>
</dbReference>